<gene>
    <name evidence="2" type="ORF">P9989_01845</name>
</gene>
<sequence length="208" mass="24653">MINTCREMGGAMREMLKVYSEWLTPIGEKEREDVHRDGDWHESFHCWFYQHEENQSLIYFQKRSDSKKDFPSLFDITAAGHIKAGESRVNGGLREIEEELGLKITEDQLNYTGFYKEELLFKTIKDREICHIYLCPYEDRMELTINEEVTDVVQIDLEDFLSMLSKKRPDLIAKSMLTGEDLPLFRSNFCPHHFNYYQHVVQAILQTR</sequence>
<dbReference type="Gene3D" id="3.90.79.10">
    <property type="entry name" value="Nucleoside Triphosphate Pyrophosphohydrolase"/>
    <property type="match status" value="1"/>
</dbReference>
<evidence type="ECO:0000259" key="1">
    <source>
        <dbReference type="PROSITE" id="PS51462"/>
    </source>
</evidence>
<keyword evidence="3" id="KW-1185">Reference proteome</keyword>
<dbReference type="PANTHER" id="PTHR10885:SF0">
    <property type="entry name" value="ISOPENTENYL-DIPHOSPHATE DELTA-ISOMERASE"/>
    <property type="match status" value="1"/>
</dbReference>
<dbReference type="RefSeq" id="WP_283077145.1">
    <property type="nucleotide sequence ID" value="NZ_CP121671.1"/>
</dbReference>
<feature type="domain" description="Nudix hydrolase" evidence="1">
    <location>
        <begin position="39"/>
        <end position="178"/>
    </location>
</feature>
<dbReference type="PROSITE" id="PS51462">
    <property type="entry name" value="NUDIX"/>
    <property type="match status" value="1"/>
</dbReference>
<dbReference type="PANTHER" id="PTHR10885">
    <property type="entry name" value="ISOPENTENYL-DIPHOSPHATE DELTA-ISOMERASE"/>
    <property type="match status" value="1"/>
</dbReference>
<protein>
    <submittedName>
        <fullName evidence="2">NUDIX domain-containing protein</fullName>
    </submittedName>
</protein>
<dbReference type="Pfam" id="PF00293">
    <property type="entry name" value="NUDIX"/>
    <property type="match status" value="1"/>
</dbReference>
<dbReference type="Proteomes" id="UP001221597">
    <property type="component" value="Chromosome"/>
</dbReference>
<reference evidence="2 3" key="1">
    <citation type="submission" date="2023-04" db="EMBL/GenBank/DDBJ databases">
        <title>Genome sequence of Halobacillus naozhouensis KACC 21980.</title>
        <authorList>
            <person name="Kim S."/>
            <person name="Heo J."/>
            <person name="Kwon S.-W."/>
        </authorList>
    </citation>
    <scope>NUCLEOTIDE SEQUENCE [LARGE SCALE GENOMIC DNA]</scope>
    <source>
        <strain evidence="2 3">KCTC 13234</strain>
    </source>
</reference>
<dbReference type="InterPro" id="IPR000086">
    <property type="entry name" value="NUDIX_hydrolase_dom"/>
</dbReference>
<dbReference type="SUPFAM" id="SSF55811">
    <property type="entry name" value="Nudix"/>
    <property type="match status" value="1"/>
</dbReference>
<organism evidence="2 3">
    <name type="scientific">Halobacillus naozhouensis</name>
    <dbReference type="NCBI Taxonomy" id="554880"/>
    <lineage>
        <taxon>Bacteria</taxon>
        <taxon>Bacillati</taxon>
        <taxon>Bacillota</taxon>
        <taxon>Bacilli</taxon>
        <taxon>Bacillales</taxon>
        <taxon>Bacillaceae</taxon>
        <taxon>Halobacillus</taxon>
    </lineage>
</organism>
<evidence type="ECO:0000313" key="2">
    <source>
        <dbReference type="EMBL" id="WFT75176.1"/>
    </source>
</evidence>
<proteinExistence type="predicted"/>
<dbReference type="CDD" id="cd04692">
    <property type="entry name" value="NUDIX_Hydrolase"/>
    <property type="match status" value="1"/>
</dbReference>
<name>A0ABY8J2J2_9BACI</name>
<dbReference type="EMBL" id="CP121671">
    <property type="protein sequence ID" value="WFT75176.1"/>
    <property type="molecule type" value="Genomic_DNA"/>
</dbReference>
<evidence type="ECO:0000313" key="3">
    <source>
        <dbReference type="Proteomes" id="UP001221597"/>
    </source>
</evidence>
<accession>A0ABY8J2J2</accession>
<dbReference type="InterPro" id="IPR015797">
    <property type="entry name" value="NUDIX_hydrolase-like_dom_sf"/>
</dbReference>